<reference evidence="3" key="1">
    <citation type="submission" date="2017-05" db="EMBL/GenBank/DDBJ databases">
        <authorList>
            <person name="Ray J."/>
            <person name="Price M."/>
            <person name="Deutschbauer A."/>
        </authorList>
    </citation>
    <scope>NUCLEOTIDE SEQUENCE [LARGE SCALE GENOMIC DNA]</scope>
    <source>
        <strain evidence="3">DSM 19842</strain>
    </source>
</reference>
<evidence type="ECO:0008006" key="4">
    <source>
        <dbReference type="Google" id="ProtNLM"/>
    </source>
</evidence>
<evidence type="ECO:0000256" key="1">
    <source>
        <dbReference type="SAM" id="SignalP"/>
    </source>
</evidence>
<sequence length="262" mass="29280">MKRTCTAILLGCLLSAGAPAAVMAGGGTASGNELMQRAEQLLNNYKDSEALRLFEQVITQSPDNYEALCRASYLHCRIGDRFADETRKAEHFSKAKTYAMKAYELQPEDAESNYVMALSLGCSAMTAGPRQRLEGINQMKSFVDAALVDDAKHAGAWYTLGRWYFKMANLNFAEKAASKLFFGGVCDEASNEKAAEALEQAIVYEPNNIRYYFDLASVYKEMRETTACISTLEKALTLTFETKEELELSRRCKIMLQEQQKL</sequence>
<dbReference type="AlphaFoldDB" id="A0A1X9YR09"/>
<feature type="chain" id="PRO_5012982405" description="Tetratricopeptide repeat protein" evidence="1">
    <location>
        <begin position="21"/>
        <end position="262"/>
    </location>
</feature>
<dbReference type="Proteomes" id="UP000266292">
    <property type="component" value="Chromosome"/>
</dbReference>
<dbReference type="EMBL" id="CP021235">
    <property type="protein sequence ID" value="ARS35281.1"/>
    <property type="molecule type" value="Genomic_DNA"/>
</dbReference>
<proteinExistence type="predicted"/>
<accession>A0A1X9YR09</accession>
<dbReference type="Gene3D" id="1.25.40.10">
    <property type="entry name" value="Tetratricopeptide repeat domain"/>
    <property type="match status" value="2"/>
</dbReference>
<dbReference type="InterPro" id="IPR019734">
    <property type="entry name" value="TPR_rpt"/>
</dbReference>
<evidence type="ECO:0000313" key="3">
    <source>
        <dbReference type="Proteomes" id="UP000266292"/>
    </source>
</evidence>
<dbReference type="SUPFAM" id="SSF48452">
    <property type="entry name" value="TPR-like"/>
    <property type="match status" value="1"/>
</dbReference>
<gene>
    <name evidence="2" type="ORF">CA264_07410</name>
</gene>
<protein>
    <recommendedName>
        <fullName evidence="4">Tetratricopeptide repeat protein</fullName>
    </recommendedName>
</protein>
<organism evidence="2 3">
    <name type="scientific">Pontibacter actiniarum</name>
    <dbReference type="NCBI Taxonomy" id="323450"/>
    <lineage>
        <taxon>Bacteria</taxon>
        <taxon>Pseudomonadati</taxon>
        <taxon>Bacteroidota</taxon>
        <taxon>Cytophagia</taxon>
        <taxon>Cytophagales</taxon>
        <taxon>Hymenobacteraceae</taxon>
        <taxon>Pontibacter</taxon>
    </lineage>
</organism>
<dbReference type="STRING" id="709015.GCA_000472485_01487"/>
<dbReference type="KEGG" id="pact:CA264_07410"/>
<feature type="signal peptide" evidence="1">
    <location>
        <begin position="1"/>
        <end position="20"/>
    </location>
</feature>
<dbReference type="RefSeq" id="WP_084196178.1">
    <property type="nucleotide sequence ID" value="NZ_CP021235.1"/>
</dbReference>
<name>A0A1X9YR09_9BACT</name>
<evidence type="ECO:0000313" key="2">
    <source>
        <dbReference type="EMBL" id="ARS35281.1"/>
    </source>
</evidence>
<dbReference type="InterPro" id="IPR011990">
    <property type="entry name" value="TPR-like_helical_dom_sf"/>
</dbReference>
<keyword evidence="1" id="KW-0732">Signal</keyword>
<dbReference type="Pfam" id="PF13181">
    <property type="entry name" value="TPR_8"/>
    <property type="match status" value="1"/>
</dbReference>
<keyword evidence="3" id="KW-1185">Reference proteome</keyword>